<feature type="domain" description="Fe2OG dioxygenase" evidence="7">
    <location>
        <begin position="187"/>
        <end position="287"/>
    </location>
</feature>
<name>A0AAD3XVT0_NEPGR</name>
<evidence type="ECO:0000256" key="2">
    <source>
        <dbReference type="ARBA" id="ARBA00022723"/>
    </source>
</evidence>
<dbReference type="Pfam" id="PF14226">
    <property type="entry name" value="DIOX_N"/>
    <property type="match status" value="1"/>
</dbReference>
<dbReference type="FunFam" id="2.60.120.330:FF:000001">
    <property type="entry name" value="Protein SRG1"/>
    <property type="match status" value="1"/>
</dbReference>
<keyword evidence="2 5" id="KW-0479">Metal-binding</keyword>
<gene>
    <name evidence="8" type="ORF">Nepgr_021263</name>
</gene>
<dbReference type="EMBL" id="BSYO01000020">
    <property type="protein sequence ID" value="GMH19422.1"/>
    <property type="molecule type" value="Genomic_DNA"/>
</dbReference>
<evidence type="ECO:0000259" key="7">
    <source>
        <dbReference type="PROSITE" id="PS51471"/>
    </source>
</evidence>
<evidence type="ECO:0000313" key="8">
    <source>
        <dbReference type="EMBL" id="GMH19422.1"/>
    </source>
</evidence>
<dbReference type="InterPro" id="IPR044861">
    <property type="entry name" value="IPNS-like_FE2OG_OXY"/>
</dbReference>
<dbReference type="Proteomes" id="UP001279734">
    <property type="component" value="Unassembled WGS sequence"/>
</dbReference>
<keyword evidence="3 5" id="KW-0560">Oxidoreductase</keyword>
<dbReference type="PROSITE" id="PS51471">
    <property type="entry name" value="FE2OG_OXY"/>
    <property type="match status" value="1"/>
</dbReference>
<keyword evidence="4 5" id="KW-0408">Iron</keyword>
<protein>
    <recommendedName>
        <fullName evidence="7">Fe2OG dioxygenase domain-containing protein</fullName>
    </recommendedName>
</protein>
<proteinExistence type="inferred from homology"/>
<accession>A0AAD3XVT0</accession>
<evidence type="ECO:0000256" key="3">
    <source>
        <dbReference type="ARBA" id="ARBA00023002"/>
    </source>
</evidence>
<evidence type="ECO:0000256" key="1">
    <source>
        <dbReference type="ARBA" id="ARBA00008056"/>
    </source>
</evidence>
<dbReference type="Pfam" id="PF03171">
    <property type="entry name" value="2OG-FeII_Oxy"/>
    <property type="match status" value="1"/>
</dbReference>
<dbReference type="GO" id="GO:0016491">
    <property type="term" value="F:oxidoreductase activity"/>
    <property type="evidence" value="ECO:0007669"/>
    <property type="project" value="UniProtKB-KW"/>
</dbReference>
<sequence>MAKEPMRRVPSRYVQSDLEDPPRKLTDSPLPEFPVMDMQKLSSPDVDDSELERLNQICYDWGFFQLINHGVPYSLMEKVQKELQEFFNLSKEEKDKYRQPSGEIEGLGQLFIKSEDQKLDWADMLYMVTLPANLRKPYLLPEFPPLFREALETYSAELRTLALRLLTCMAKALKMDYNNMRAQFEEGKQEMRMNYYPPCPEPDRVMGLTAHSDAAGLTILFQANDVEGLQVKKDGRWVSVKPLPNAFIVNIGDILEIMTNGKYRSIDHRGTVNPEKERLSIATFYSPRPDGEVGPAPSLISPQTPAIFKRVMVNDYYNGYFSRKLDGKSYLDHMRIQA</sequence>
<comment type="similarity">
    <text evidence="1 5">Belongs to the iron/ascorbate-dependent oxidoreductase family.</text>
</comment>
<dbReference type="AlphaFoldDB" id="A0AAD3XVT0"/>
<dbReference type="InterPro" id="IPR026992">
    <property type="entry name" value="DIOX_N"/>
</dbReference>
<dbReference type="GO" id="GO:0046872">
    <property type="term" value="F:metal ion binding"/>
    <property type="evidence" value="ECO:0007669"/>
    <property type="project" value="UniProtKB-KW"/>
</dbReference>
<keyword evidence="9" id="KW-1185">Reference proteome</keyword>
<feature type="region of interest" description="Disordered" evidence="6">
    <location>
        <begin position="1"/>
        <end position="32"/>
    </location>
</feature>
<evidence type="ECO:0000256" key="6">
    <source>
        <dbReference type="SAM" id="MobiDB-lite"/>
    </source>
</evidence>
<evidence type="ECO:0000313" key="9">
    <source>
        <dbReference type="Proteomes" id="UP001279734"/>
    </source>
</evidence>
<evidence type="ECO:0000256" key="5">
    <source>
        <dbReference type="RuleBase" id="RU003682"/>
    </source>
</evidence>
<reference evidence="8" key="1">
    <citation type="submission" date="2023-05" db="EMBL/GenBank/DDBJ databases">
        <title>Nepenthes gracilis genome sequencing.</title>
        <authorList>
            <person name="Fukushima K."/>
        </authorList>
    </citation>
    <scope>NUCLEOTIDE SEQUENCE</scope>
    <source>
        <strain evidence="8">SING2019-196</strain>
    </source>
</reference>
<dbReference type="InterPro" id="IPR050295">
    <property type="entry name" value="Plant_2OG-oxidoreductases"/>
</dbReference>
<comment type="caution">
    <text evidence="8">The sequence shown here is derived from an EMBL/GenBank/DDBJ whole genome shotgun (WGS) entry which is preliminary data.</text>
</comment>
<dbReference type="PANTHER" id="PTHR47991">
    <property type="entry name" value="OXOGLUTARATE/IRON-DEPENDENT DIOXYGENASE"/>
    <property type="match status" value="1"/>
</dbReference>
<evidence type="ECO:0000256" key="4">
    <source>
        <dbReference type="ARBA" id="ARBA00023004"/>
    </source>
</evidence>
<dbReference type="InterPro" id="IPR005123">
    <property type="entry name" value="Oxoglu/Fe-dep_dioxygenase_dom"/>
</dbReference>
<dbReference type="SUPFAM" id="SSF51197">
    <property type="entry name" value="Clavaminate synthase-like"/>
    <property type="match status" value="1"/>
</dbReference>
<dbReference type="Gene3D" id="2.60.120.330">
    <property type="entry name" value="B-lactam Antibiotic, Isopenicillin N Synthase, Chain"/>
    <property type="match status" value="1"/>
</dbReference>
<dbReference type="InterPro" id="IPR027443">
    <property type="entry name" value="IPNS-like_sf"/>
</dbReference>
<organism evidence="8 9">
    <name type="scientific">Nepenthes gracilis</name>
    <name type="common">Slender pitcher plant</name>
    <dbReference type="NCBI Taxonomy" id="150966"/>
    <lineage>
        <taxon>Eukaryota</taxon>
        <taxon>Viridiplantae</taxon>
        <taxon>Streptophyta</taxon>
        <taxon>Embryophyta</taxon>
        <taxon>Tracheophyta</taxon>
        <taxon>Spermatophyta</taxon>
        <taxon>Magnoliopsida</taxon>
        <taxon>eudicotyledons</taxon>
        <taxon>Gunneridae</taxon>
        <taxon>Pentapetalae</taxon>
        <taxon>Caryophyllales</taxon>
        <taxon>Nepenthaceae</taxon>
        <taxon>Nepenthes</taxon>
    </lineage>
</organism>